<dbReference type="KEGG" id="sgn:SGRA_0951"/>
<dbReference type="RefSeq" id="WP_015691337.1">
    <property type="nucleotide sequence ID" value="NC_016940.1"/>
</dbReference>
<organism evidence="7 8">
    <name type="scientific">Saprospira grandis (strain Lewin)</name>
    <dbReference type="NCBI Taxonomy" id="984262"/>
    <lineage>
        <taxon>Bacteria</taxon>
        <taxon>Pseudomonadati</taxon>
        <taxon>Bacteroidota</taxon>
        <taxon>Saprospiria</taxon>
        <taxon>Saprospirales</taxon>
        <taxon>Saprospiraceae</taxon>
        <taxon>Saprospira</taxon>
    </lineage>
</organism>
<comment type="subcellular location">
    <subcellularLocation>
        <location evidence="1">Membrane</location>
        <topology evidence="1">Multi-pass membrane protein</topology>
    </subcellularLocation>
</comment>
<proteinExistence type="predicted"/>
<accession>H6L2W0</accession>
<protein>
    <submittedName>
        <fullName evidence="7">Doxx family protein</fullName>
    </submittedName>
</protein>
<keyword evidence="8" id="KW-1185">Reference proteome</keyword>
<evidence type="ECO:0000256" key="2">
    <source>
        <dbReference type="ARBA" id="ARBA00022692"/>
    </source>
</evidence>
<feature type="transmembrane region" description="Helical" evidence="5">
    <location>
        <begin position="6"/>
        <end position="26"/>
    </location>
</feature>
<evidence type="ECO:0000313" key="7">
    <source>
        <dbReference type="EMBL" id="AFC23687.1"/>
    </source>
</evidence>
<dbReference type="EMBL" id="CP002831">
    <property type="protein sequence ID" value="AFC23687.1"/>
    <property type="molecule type" value="Genomic_DNA"/>
</dbReference>
<feature type="transmembrane region" description="Helical" evidence="5">
    <location>
        <begin position="38"/>
        <end position="58"/>
    </location>
</feature>
<feature type="transmembrane region" description="Helical" evidence="5">
    <location>
        <begin position="180"/>
        <end position="200"/>
    </location>
</feature>
<evidence type="ECO:0000256" key="4">
    <source>
        <dbReference type="ARBA" id="ARBA00023136"/>
    </source>
</evidence>
<evidence type="ECO:0000256" key="3">
    <source>
        <dbReference type="ARBA" id="ARBA00022989"/>
    </source>
</evidence>
<dbReference type="HOGENOM" id="CLU_483029_0_0_10"/>
<keyword evidence="3 5" id="KW-1133">Transmembrane helix</keyword>
<name>H6L2W0_SAPGL</name>
<feature type="transmembrane region" description="Helical" evidence="5">
    <location>
        <begin position="212"/>
        <end position="233"/>
    </location>
</feature>
<feature type="domain" description="Methylamine utilisation protein MauE" evidence="6">
    <location>
        <begin position="37"/>
        <end position="134"/>
    </location>
</feature>
<dbReference type="GO" id="GO:0016020">
    <property type="term" value="C:membrane"/>
    <property type="evidence" value="ECO:0007669"/>
    <property type="project" value="UniProtKB-SubCell"/>
</dbReference>
<sequence length="564" mass="63830">MTVYTLFLYIGIVALVLTFSLGLGLSKKREFVRTHLPLWFVQYFVGALLVFSGAVKVVDPLGTAYKMADYFTLLLPVLSFMKPFVVPFGLLMIVLEVVLGINLILGHGKKWTTSLSFLMMLFFTFLTGYNYLTGYIPQDVSPFATGQWVAFNENNIRVSDCGCFGDFMKLLPIETFGKDIILTFMTIFLYIRTESLQYVIPERGKGRLISTSFWTVAITVASLFNFYFGLPWVDFRPFAEGRNIVIEREICALDQPEVLLTYTYKNKNTGEEVKVNNKQMSEETEKYSYLWKTKDADGNKIWETQNDKTKEEVLKKGCDSKVAEMDASKQHSFASQGYSFLVVADDLSKSSKEGFKKIAALSLAAEKQKGIPTHALYYYIKDADADGDYSDDLEAFRQELGTAFDFTQGDEKLVKTIIRSSPGLLLLHNGTIVKKWHHRQLPGSFEELAEAYIQEPTVDLELELAIQDYMPEGTKHGFFCSVDKVNQGDFGQQELDLVILDGNDALLRPLMDENTDLGVTERKLNVKLSKNPQLVPSNPNLKWVPNGILDQKGQAWEIVSIELK</sequence>
<dbReference type="eggNOG" id="COG1368">
    <property type="taxonomic scope" value="Bacteria"/>
</dbReference>
<reference evidence="7 8" key="1">
    <citation type="journal article" date="2012" name="Stand. Genomic Sci.">
        <title>Complete genome sequencing and analysis of Saprospira grandis str. Lewin, a predatory marine bacterium.</title>
        <authorList>
            <person name="Saw J.H."/>
            <person name="Yuryev A."/>
            <person name="Kanbe M."/>
            <person name="Hou S."/>
            <person name="Young A.G."/>
            <person name="Aizawa S."/>
            <person name="Alam M."/>
        </authorList>
    </citation>
    <scope>NUCLEOTIDE SEQUENCE [LARGE SCALE GENOMIC DNA]</scope>
    <source>
        <strain evidence="7 8">Lewin</strain>
    </source>
</reference>
<dbReference type="Pfam" id="PF07291">
    <property type="entry name" value="MauE"/>
    <property type="match status" value="1"/>
</dbReference>
<dbReference type="Proteomes" id="UP000007519">
    <property type="component" value="Chromosome"/>
</dbReference>
<feature type="transmembrane region" description="Helical" evidence="5">
    <location>
        <begin position="117"/>
        <end position="136"/>
    </location>
</feature>
<dbReference type="OrthoDB" id="648842at2"/>
<dbReference type="InterPro" id="IPR009908">
    <property type="entry name" value="Methylamine_util_MauE"/>
</dbReference>
<dbReference type="GO" id="GO:0030416">
    <property type="term" value="P:methylamine metabolic process"/>
    <property type="evidence" value="ECO:0007669"/>
    <property type="project" value="InterPro"/>
</dbReference>
<evidence type="ECO:0000256" key="5">
    <source>
        <dbReference type="SAM" id="Phobius"/>
    </source>
</evidence>
<evidence type="ECO:0000313" key="8">
    <source>
        <dbReference type="Proteomes" id="UP000007519"/>
    </source>
</evidence>
<evidence type="ECO:0000256" key="1">
    <source>
        <dbReference type="ARBA" id="ARBA00004141"/>
    </source>
</evidence>
<gene>
    <name evidence="7" type="ordered locus">SGRA_0951</name>
</gene>
<dbReference type="AlphaFoldDB" id="H6L2W0"/>
<evidence type="ECO:0000259" key="6">
    <source>
        <dbReference type="Pfam" id="PF07291"/>
    </source>
</evidence>
<keyword evidence="4 5" id="KW-0472">Membrane</keyword>
<feature type="transmembrane region" description="Helical" evidence="5">
    <location>
        <begin position="84"/>
        <end position="105"/>
    </location>
</feature>
<dbReference type="STRING" id="984262.SGRA_0951"/>
<keyword evidence="2 5" id="KW-0812">Transmembrane</keyword>